<evidence type="ECO:0000313" key="4">
    <source>
        <dbReference type="Proteomes" id="UP000775877"/>
    </source>
</evidence>
<sequence>DTIISLTGDLLPSEAAEINTDSFVIKLDDNDITSTCEVTQENFSCSLENELDLGRHLVNVSVGDSSEQTATLEWTFSIVEAQTTDNSSTNNDSSTVVIFGREIPRSGVILLGIILCIGGALLLIPWILYSIWSGRDSDSSSSSDSGSDGTAIENNYDFSSTDYSVPSTTDLPSIDSYSDSSTSTSSDYSSIPSYDPNTSYDINSAGTDYSYTPPSSDSNSYTDYTVGNSSSTESTQPETASVMPEMPSLDSSATNSTNTEGNQNSSDNFVEPQQTS</sequence>
<evidence type="ECO:0000256" key="2">
    <source>
        <dbReference type="SAM" id="Phobius"/>
    </source>
</evidence>
<keyword evidence="2" id="KW-0472">Membrane</keyword>
<feature type="compositionally biased region" description="Low complexity" evidence="1">
    <location>
        <begin position="139"/>
        <end position="149"/>
    </location>
</feature>
<evidence type="ECO:0000256" key="1">
    <source>
        <dbReference type="SAM" id="MobiDB-lite"/>
    </source>
</evidence>
<keyword evidence="2" id="KW-1133">Transmembrane helix</keyword>
<feature type="non-terminal residue" evidence="3">
    <location>
        <position position="1"/>
    </location>
</feature>
<protein>
    <submittedName>
        <fullName evidence="3">Uncharacterized protein</fullName>
    </submittedName>
</protein>
<organism evidence="3 4">
    <name type="scientific">Candidatus Dojkabacteria bacterium</name>
    <dbReference type="NCBI Taxonomy" id="2099670"/>
    <lineage>
        <taxon>Bacteria</taxon>
        <taxon>Candidatus Dojkabacteria</taxon>
    </lineage>
</organism>
<reference evidence="3" key="1">
    <citation type="submission" date="2020-04" db="EMBL/GenBank/DDBJ databases">
        <authorList>
            <person name="Zhang T."/>
        </authorList>
    </citation>
    <scope>NUCLEOTIDE SEQUENCE</scope>
    <source>
        <strain evidence="3">HKST-UBA13</strain>
    </source>
</reference>
<feature type="compositionally biased region" description="Polar residues" evidence="1">
    <location>
        <begin position="197"/>
        <end position="239"/>
    </location>
</feature>
<dbReference type="AlphaFoldDB" id="A0A955I8A9"/>
<feature type="compositionally biased region" description="Polar residues" evidence="1">
    <location>
        <begin position="249"/>
        <end position="276"/>
    </location>
</feature>
<feature type="transmembrane region" description="Helical" evidence="2">
    <location>
        <begin position="108"/>
        <end position="132"/>
    </location>
</feature>
<evidence type="ECO:0000313" key="3">
    <source>
        <dbReference type="EMBL" id="MCA9380730.1"/>
    </source>
</evidence>
<reference evidence="3" key="2">
    <citation type="journal article" date="2021" name="Microbiome">
        <title>Successional dynamics and alternative stable states in a saline activated sludge microbial community over 9 years.</title>
        <authorList>
            <person name="Wang Y."/>
            <person name="Ye J."/>
            <person name="Ju F."/>
            <person name="Liu L."/>
            <person name="Boyd J.A."/>
            <person name="Deng Y."/>
            <person name="Parks D.H."/>
            <person name="Jiang X."/>
            <person name="Yin X."/>
            <person name="Woodcroft B.J."/>
            <person name="Tyson G.W."/>
            <person name="Hugenholtz P."/>
            <person name="Polz M.F."/>
            <person name="Zhang T."/>
        </authorList>
    </citation>
    <scope>NUCLEOTIDE SEQUENCE</scope>
    <source>
        <strain evidence="3">HKST-UBA13</strain>
    </source>
</reference>
<comment type="caution">
    <text evidence="3">The sequence shown here is derived from an EMBL/GenBank/DDBJ whole genome shotgun (WGS) entry which is preliminary data.</text>
</comment>
<gene>
    <name evidence="3" type="ORF">KC678_00505</name>
</gene>
<dbReference type="Proteomes" id="UP000775877">
    <property type="component" value="Unassembled WGS sequence"/>
</dbReference>
<feature type="region of interest" description="Disordered" evidence="1">
    <location>
        <begin position="139"/>
        <end position="276"/>
    </location>
</feature>
<keyword evidence="2" id="KW-0812">Transmembrane</keyword>
<accession>A0A955I8A9</accession>
<proteinExistence type="predicted"/>
<dbReference type="EMBL" id="JAGQLJ010000008">
    <property type="protein sequence ID" value="MCA9380730.1"/>
    <property type="molecule type" value="Genomic_DNA"/>
</dbReference>
<feature type="compositionally biased region" description="Polar residues" evidence="1">
    <location>
        <begin position="152"/>
        <end position="171"/>
    </location>
</feature>
<name>A0A955I8A9_9BACT</name>
<feature type="compositionally biased region" description="Low complexity" evidence="1">
    <location>
        <begin position="172"/>
        <end position="196"/>
    </location>
</feature>